<dbReference type="InterPro" id="IPR048394">
    <property type="entry name" value="FakA-like_M"/>
</dbReference>
<dbReference type="InterPro" id="IPR036117">
    <property type="entry name" value="DhaL_dom_sf"/>
</dbReference>
<dbReference type="PROSITE" id="PS51480">
    <property type="entry name" value="DHAL"/>
    <property type="match status" value="1"/>
</dbReference>
<dbReference type="EMBL" id="UINC01000068">
    <property type="protein sequence ID" value="SUZ48446.1"/>
    <property type="molecule type" value="Genomic_DNA"/>
</dbReference>
<dbReference type="Pfam" id="PF13684">
    <property type="entry name" value="FakA-like_C"/>
    <property type="match status" value="1"/>
</dbReference>
<dbReference type="PANTHER" id="PTHR33434">
    <property type="entry name" value="DEGV DOMAIN-CONTAINING PROTEIN DR_1986-RELATED"/>
    <property type="match status" value="1"/>
</dbReference>
<dbReference type="InterPro" id="IPR033470">
    <property type="entry name" value="FakA-like_C"/>
</dbReference>
<dbReference type="Gene3D" id="1.25.40.340">
    <property type="match status" value="1"/>
</dbReference>
<dbReference type="NCBIfam" id="TIGR03599">
    <property type="entry name" value="YloV"/>
    <property type="match status" value="1"/>
</dbReference>
<gene>
    <name evidence="2" type="ORF">METZ01_LOCUS1300</name>
</gene>
<dbReference type="Pfam" id="PF21645">
    <property type="entry name" value="FakA-like_M"/>
    <property type="match status" value="1"/>
</dbReference>
<name>A0A381N1J6_9ZZZZ</name>
<dbReference type="SUPFAM" id="SSF101473">
    <property type="entry name" value="DhaL-like"/>
    <property type="match status" value="1"/>
</dbReference>
<dbReference type="SMART" id="SM01120">
    <property type="entry name" value="Dak2"/>
    <property type="match status" value="1"/>
</dbReference>
<dbReference type="InterPro" id="IPR050270">
    <property type="entry name" value="DegV_domain_contain"/>
</dbReference>
<dbReference type="PANTHER" id="PTHR33434:SF4">
    <property type="entry name" value="PHOSPHATASE PROTEIN"/>
    <property type="match status" value="1"/>
</dbReference>
<accession>A0A381N1J6</accession>
<evidence type="ECO:0000259" key="1">
    <source>
        <dbReference type="PROSITE" id="PS51480"/>
    </source>
</evidence>
<proteinExistence type="predicted"/>
<dbReference type="GO" id="GO:0006071">
    <property type="term" value="P:glycerol metabolic process"/>
    <property type="evidence" value="ECO:0007669"/>
    <property type="project" value="InterPro"/>
</dbReference>
<evidence type="ECO:0000313" key="2">
    <source>
        <dbReference type="EMBL" id="SUZ48446.1"/>
    </source>
</evidence>
<sequence>MDQLRGQELKQAFSAATDCLEEYRDTVNALNVFPVPDGDTGTNMLLTMRAAVKSVAEGCPDGQDHSADSVCSALAQGAFFGARGNSGVILSQFFKGFSDALNGVECLTAQDLALAFKLASAGAYKSVGKPVEGTMLTVIRMASEAIQGPDKDVLSLWETAYHASREALERTPQQLPVLAEAGVVDAGGLGIVILIGGALRSISGPDSPMLVDLSQLSLLQGGVNRTANPIMPGFLEASLEQNWGYCTEFIISSANGKVLNLELVRGHYLETALSTVVVGDERNVRVHIHVKDTAPALSYAESLGVVSEIKIENMDSQNQQFAPNGHGSRVKGPALALLPVAQGEGLAHLFRDSGCAGVIEGGQTMNPSVQQILDAARDTGAHDVIVLPNNSNIVLTAEQAAAAEPSIHVVPAKSLPQGVAALLAFNPEAPWQENVDAMTAVLSEIVSVEVTAAVRDVELNGVAITVGQYIGLLDGQLVTAQDTSEWALRSTLELAGLNSDAIVTIYYGAGRSGSDVRQLSSELEGEFPGIQVDLIEGGQLHHQYLASVE</sequence>
<dbReference type="AlphaFoldDB" id="A0A381N1J6"/>
<organism evidence="2">
    <name type="scientific">marine metagenome</name>
    <dbReference type="NCBI Taxonomy" id="408172"/>
    <lineage>
        <taxon>unclassified sequences</taxon>
        <taxon>metagenomes</taxon>
        <taxon>ecological metagenomes</taxon>
    </lineage>
</organism>
<dbReference type="GO" id="GO:0004371">
    <property type="term" value="F:glycerone kinase activity"/>
    <property type="evidence" value="ECO:0007669"/>
    <property type="project" value="InterPro"/>
</dbReference>
<dbReference type="InterPro" id="IPR004007">
    <property type="entry name" value="DhaL_dom"/>
</dbReference>
<dbReference type="InterPro" id="IPR019986">
    <property type="entry name" value="YloV-like"/>
</dbReference>
<dbReference type="SMART" id="SM01121">
    <property type="entry name" value="Dak1_2"/>
    <property type="match status" value="1"/>
</dbReference>
<dbReference type="Pfam" id="PF02734">
    <property type="entry name" value="Dak2"/>
    <property type="match status" value="1"/>
</dbReference>
<reference evidence="2" key="1">
    <citation type="submission" date="2018-05" db="EMBL/GenBank/DDBJ databases">
        <authorList>
            <person name="Lanie J.A."/>
            <person name="Ng W.-L."/>
            <person name="Kazmierczak K.M."/>
            <person name="Andrzejewski T.M."/>
            <person name="Davidsen T.M."/>
            <person name="Wayne K.J."/>
            <person name="Tettelin H."/>
            <person name="Glass J.I."/>
            <person name="Rusch D."/>
            <person name="Podicherti R."/>
            <person name="Tsui H.-C.T."/>
            <person name="Winkler M.E."/>
        </authorList>
    </citation>
    <scope>NUCLEOTIDE SEQUENCE</scope>
</reference>
<protein>
    <recommendedName>
        <fullName evidence="1">DhaL domain-containing protein</fullName>
    </recommendedName>
</protein>
<feature type="domain" description="DhaL" evidence="1">
    <location>
        <begin position="7"/>
        <end position="200"/>
    </location>
</feature>